<organism evidence="3 4">
    <name type="scientific">Halorussus aquaticus</name>
    <dbReference type="NCBI Taxonomy" id="2953748"/>
    <lineage>
        <taxon>Archaea</taxon>
        <taxon>Methanobacteriati</taxon>
        <taxon>Methanobacteriota</taxon>
        <taxon>Stenosarchaea group</taxon>
        <taxon>Halobacteria</taxon>
        <taxon>Halobacteriales</taxon>
        <taxon>Haladaptataceae</taxon>
        <taxon>Halorussus</taxon>
    </lineage>
</organism>
<dbReference type="GeneID" id="73043412"/>
<proteinExistence type="predicted"/>
<sequence>MSDDDQSDDGESEQRRDRDERDRPDEPLGDLAAEVRKRTGNRRPADRHSEDRPSNDRLPIDSASTDSPESADGADRDGPLADVAAEVDERRREGTDEADAFESVEVGALDGEELWDRLAEAEDDADGPTVTVASDAADPTEPAADRDVRTIPKATCHGCPHFGDPPELACTHEGTEILAMPDTDHFRVADCPVVVEGEEDIGDITAGNADGGE</sequence>
<evidence type="ECO:0000259" key="2">
    <source>
        <dbReference type="Pfam" id="PF26456"/>
    </source>
</evidence>
<dbReference type="RefSeq" id="WP_254268512.1">
    <property type="nucleotide sequence ID" value="NZ_CP100400.1"/>
</dbReference>
<dbReference type="AlphaFoldDB" id="A0ABD5Q550"/>
<dbReference type="InterPro" id="IPR058448">
    <property type="entry name" value="DUF8135"/>
</dbReference>
<comment type="caution">
    <text evidence="3">The sequence shown here is derived from an EMBL/GenBank/DDBJ whole genome shotgun (WGS) entry which is preliminary data.</text>
</comment>
<feature type="compositionally biased region" description="Acidic residues" evidence="1">
    <location>
        <begin position="1"/>
        <end position="11"/>
    </location>
</feature>
<dbReference type="EMBL" id="JBHSHT010000002">
    <property type="protein sequence ID" value="MFC4825860.1"/>
    <property type="molecule type" value="Genomic_DNA"/>
</dbReference>
<feature type="compositionally biased region" description="Basic and acidic residues" evidence="1">
    <location>
        <begin position="12"/>
        <end position="26"/>
    </location>
</feature>
<reference evidence="3 4" key="1">
    <citation type="journal article" date="2019" name="Int. J. Syst. Evol. Microbiol.">
        <title>The Global Catalogue of Microorganisms (GCM) 10K type strain sequencing project: providing services to taxonomists for standard genome sequencing and annotation.</title>
        <authorList>
            <consortium name="The Broad Institute Genomics Platform"/>
            <consortium name="The Broad Institute Genome Sequencing Center for Infectious Disease"/>
            <person name="Wu L."/>
            <person name="Ma J."/>
        </authorList>
    </citation>
    <scope>NUCLEOTIDE SEQUENCE [LARGE SCALE GENOMIC DNA]</scope>
    <source>
        <strain evidence="3 4">XZYJ18</strain>
    </source>
</reference>
<dbReference type="Pfam" id="PF26456">
    <property type="entry name" value="DUF8135"/>
    <property type="match status" value="1"/>
</dbReference>
<gene>
    <name evidence="3" type="ORF">ACFO9K_16515</name>
</gene>
<feature type="compositionally biased region" description="Basic and acidic residues" evidence="1">
    <location>
        <begin position="33"/>
        <end position="59"/>
    </location>
</feature>
<keyword evidence="4" id="KW-1185">Reference proteome</keyword>
<evidence type="ECO:0000313" key="3">
    <source>
        <dbReference type="EMBL" id="MFC4825860.1"/>
    </source>
</evidence>
<evidence type="ECO:0000313" key="4">
    <source>
        <dbReference type="Proteomes" id="UP001595945"/>
    </source>
</evidence>
<protein>
    <recommendedName>
        <fullName evidence="2">DUF8135 domain-containing protein</fullName>
    </recommendedName>
</protein>
<dbReference type="Proteomes" id="UP001595945">
    <property type="component" value="Unassembled WGS sequence"/>
</dbReference>
<accession>A0ABD5Q550</accession>
<feature type="domain" description="DUF8135" evidence="2">
    <location>
        <begin position="150"/>
        <end position="196"/>
    </location>
</feature>
<name>A0ABD5Q550_9EURY</name>
<evidence type="ECO:0000256" key="1">
    <source>
        <dbReference type="SAM" id="MobiDB-lite"/>
    </source>
</evidence>
<feature type="region of interest" description="Disordered" evidence="1">
    <location>
        <begin position="1"/>
        <end position="146"/>
    </location>
</feature>